<protein>
    <submittedName>
        <fullName evidence="1">Uncharacterized protein</fullName>
    </submittedName>
</protein>
<keyword evidence="2" id="KW-1185">Reference proteome</keyword>
<dbReference type="EMBL" id="JAVRHM010000015">
    <property type="protein sequence ID" value="MDT0690799.1"/>
    <property type="molecule type" value="Genomic_DNA"/>
</dbReference>
<proteinExistence type="predicted"/>
<evidence type="ECO:0000313" key="2">
    <source>
        <dbReference type="Proteomes" id="UP001261624"/>
    </source>
</evidence>
<name>A0ABU3E484_9FLAO</name>
<accession>A0ABU3E484</accession>
<comment type="caution">
    <text evidence="1">The sequence shown here is derived from an EMBL/GenBank/DDBJ whole genome shotgun (WGS) entry which is preliminary data.</text>
</comment>
<sequence length="67" mass="7636">MKCFCRFSGRVNVMDIGIFRVVSKTFTGKCFARNAAFRGMERQCADRVMKTDYPLEVGFKADLTSKV</sequence>
<reference evidence="1 2" key="1">
    <citation type="submission" date="2023-09" db="EMBL/GenBank/DDBJ databases">
        <authorList>
            <person name="Rey-Velasco X."/>
        </authorList>
    </citation>
    <scope>NUCLEOTIDE SEQUENCE [LARGE SCALE GENOMIC DNA]</scope>
    <source>
        <strain evidence="1 2">F188</strain>
    </source>
</reference>
<dbReference type="Proteomes" id="UP001261624">
    <property type="component" value="Unassembled WGS sequence"/>
</dbReference>
<dbReference type="RefSeq" id="WP_311685674.1">
    <property type="nucleotide sequence ID" value="NZ_JAVRHM010000015.1"/>
</dbReference>
<organism evidence="1 2">
    <name type="scientific">Autumnicola patrickiae</name>
    <dbReference type="NCBI Taxonomy" id="3075591"/>
    <lineage>
        <taxon>Bacteria</taxon>
        <taxon>Pseudomonadati</taxon>
        <taxon>Bacteroidota</taxon>
        <taxon>Flavobacteriia</taxon>
        <taxon>Flavobacteriales</taxon>
        <taxon>Flavobacteriaceae</taxon>
        <taxon>Autumnicola</taxon>
    </lineage>
</organism>
<gene>
    <name evidence="1" type="ORF">RM549_13455</name>
</gene>
<evidence type="ECO:0000313" key="1">
    <source>
        <dbReference type="EMBL" id="MDT0690799.1"/>
    </source>
</evidence>